<dbReference type="Proteomes" id="UP000789860">
    <property type="component" value="Unassembled WGS sequence"/>
</dbReference>
<reference evidence="1" key="1">
    <citation type="submission" date="2021-06" db="EMBL/GenBank/DDBJ databases">
        <authorList>
            <person name="Kallberg Y."/>
            <person name="Tangrot J."/>
            <person name="Rosling A."/>
        </authorList>
    </citation>
    <scope>NUCLEOTIDE SEQUENCE</scope>
    <source>
        <strain evidence="1">AU212A</strain>
    </source>
</reference>
<comment type="caution">
    <text evidence="1">The sequence shown here is derived from an EMBL/GenBank/DDBJ whole genome shotgun (WGS) entry which is preliminary data.</text>
</comment>
<protein>
    <submittedName>
        <fullName evidence="1">4091_t:CDS:1</fullName>
    </submittedName>
</protein>
<accession>A0ACA9M1F5</accession>
<proteinExistence type="predicted"/>
<organism evidence="1 2">
    <name type="scientific">Scutellospora calospora</name>
    <dbReference type="NCBI Taxonomy" id="85575"/>
    <lineage>
        <taxon>Eukaryota</taxon>
        <taxon>Fungi</taxon>
        <taxon>Fungi incertae sedis</taxon>
        <taxon>Mucoromycota</taxon>
        <taxon>Glomeromycotina</taxon>
        <taxon>Glomeromycetes</taxon>
        <taxon>Diversisporales</taxon>
        <taxon>Gigasporaceae</taxon>
        <taxon>Scutellospora</taxon>
    </lineage>
</organism>
<dbReference type="EMBL" id="CAJVPM010009108">
    <property type="protein sequence ID" value="CAG8561239.1"/>
    <property type="molecule type" value="Genomic_DNA"/>
</dbReference>
<evidence type="ECO:0000313" key="1">
    <source>
        <dbReference type="EMBL" id="CAG8561239.1"/>
    </source>
</evidence>
<gene>
    <name evidence="1" type="ORF">SCALOS_LOCUS5516</name>
</gene>
<sequence length="99" mass="11673">MIDILYLFFNAMEILFTSTYPTISDVRLTIFGLIHHLNFFLEDSLSDNDYLFIESINSKQNKYWNYIKESTTISTLLDPRSKTKTFITTEQCKKAINML</sequence>
<name>A0ACA9M1F5_9GLOM</name>
<keyword evidence="2" id="KW-1185">Reference proteome</keyword>
<evidence type="ECO:0000313" key="2">
    <source>
        <dbReference type="Proteomes" id="UP000789860"/>
    </source>
</evidence>